<keyword evidence="5" id="KW-0132">Cell division</keyword>
<evidence type="ECO:0000256" key="6">
    <source>
        <dbReference type="ARBA" id="ARBA00022776"/>
    </source>
</evidence>
<dbReference type="PANTHER" id="PTHR31167">
    <property type="entry name" value="SPINDLE AND CENTRIOLE ASSOCIATED PROTEIN 1 SPICE1"/>
    <property type="match status" value="1"/>
</dbReference>
<dbReference type="GO" id="GO:0051301">
    <property type="term" value="P:cell division"/>
    <property type="evidence" value="ECO:0007669"/>
    <property type="project" value="UniProtKB-KW"/>
</dbReference>
<reference evidence="12 13" key="1">
    <citation type="submission" date="2014-04" db="EMBL/GenBank/DDBJ databases">
        <title>Genome evolution of avian class.</title>
        <authorList>
            <person name="Zhang G."/>
            <person name="Li C."/>
        </authorList>
    </citation>
    <scope>NUCLEOTIDE SEQUENCE [LARGE SCALE GENOMIC DNA]</scope>
    <source>
        <strain evidence="12">BGI_N302</strain>
    </source>
</reference>
<dbReference type="EMBL" id="KK718610">
    <property type="protein sequence ID" value="KFO57661.1"/>
    <property type="molecule type" value="Genomic_DNA"/>
</dbReference>
<dbReference type="GO" id="GO:0005814">
    <property type="term" value="C:centriole"/>
    <property type="evidence" value="ECO:0007669"/>
    <property type="project" value="UniProtKB-SubCell"/>
</dbReference>
<proteinExistence type="predicted"/>
<keyword evidence="9" id="KW-0131">Cell cycle</keyword>
<evidence type="ECO:0000256" key="5">
    <source>
        <dbReference type="ARBA" id="ARBA00022618"/>
    </source>
</evidence>
<dbReference type="GO" id="GO:0090307">
    <property type="term" value="P:mitotic spindle assembly"/>
    <property type="evidence" value="ECO:0007669"/>
    <property type="project" value="InterPro"/>
</dbReference>
<evidence type="ECO:0000256" key="1">
    <source>
        <dbReference type="ARBA" id="ARBA00004114"/>
    </source>
</evidence>
<name>A0A091EKT3_CORBR</name>
<sequence length="167" mass="17785">PPADKDVASSHEKINLSCPGDSGRNSTAEELLQNGDLLGQIAELTRQNALIKAQLSKFRGVSGDKSDCLHQPDPTQNAPSPDSSQGQSHLMVSRSLEERTAELHGQSTEAQDQLLQLIDQQKSAAADMVPPVLPPVPAPSLNYTKNARRTVEVSVPVAVGVDSSKDD</sequence>
<feature type="region of interest" description="Disordered" evidence="11">
    <location>
        <begin position="61"/>
        <end position="109"/>
    </location>
</feature>
<evidence type="ECO:0000313" key="12">
    <source>
        <dbReference type="EMBL" id="KFO57661.1"/>
    </source>
</evidence>
<evidence type="ECO:0000256" key="3">
    <source>
        <dbReference type="ARBA" id="ARBA00018313"/>
    </source>
</evidence>
<feature type="non-terminal residue" evidence="12">
    <location>
        <position position="1"/>
    </location>
</feature>
<accession>A0A091EKT3</accession>
<dbReference type="PANTHER" id="PTHR31167:SF3">
    <property type="entry name" value="SPINDLE AND CENTRIOLE-ASSOCIATED PROTEIN 1"/>
    <property type="match status" value="1"/>
</dbReference>
<gene>
    <name evidence="12" type="ORF">N302_07990</name>
</gene>
<keyword evidence="6" id="KW-0498">Mitosis</keyword>
<protein>
    <recommendedName>
        <fullName evidence="3">Spindle and centriole-associated protein 1</fullName>
    </recommendedName>
    <alternativeName>
        <fullName evidence="10">Coiled-coil domain-containing protein 52</fullName>
    </alternativeName>
</protein>
<comment type="subcellular location">
    <subcellularLocation>
        <location evidence="1">Cytoplasm</location>
        <location evidence="1">Cytoskeleton</location>
        <location evidence="1">Microtubule organizing center</location>
        <location evidence="1">Centrosome</location>
        <location evidence="1">Centriole</location>
    </subcellularLocation>
    <subcellularLocation>
        <location evidence="2">Cytoplasm</location>
        <location evidence="2">Cytoskeleton</location>
        <location evidence="2">Spindle</location>
    </subcellularLocation>
</comment>
<organism evidence="12 13">
    <name type="scientific">Corvus brachyrhynchos</name>
    <name type="common">American crow</name>
    <dbReference type="NCBI Taxonomy" id="85066"/>
    <lineage>
        <taxon>Eukaryota</taxon>
        <taxon>Metazoa</taxon>
        <taxon>Chordata</taxon>
        <taxon>Craniata</taxon>
        <taxon>Vertebrata</taxon>
        <taxon>Euteleostomi</taxon>
        <taxon>Archelosauria</taxon>
        <taxon>Archosauria</taxon>
        <taxon>Dinosauria</taxon>
        <taxon>Saurischia</taxon>
        <taxon>Theropoda</taxon>
        <taxon>Coelurosauria</taxon>
        <taxon>Aves</taxon>
        <taxon>Neognathae</taxon>
        <taxon>Neoaves</taxon>
        <taxon>Telluraves</taxon>
        <taxon>Australaves</taxon>
        <taxon>Passeriformes</taxon>
        <taxon>Corvoidea</taxon>
        <taxon>Corvidae</taxon>
        <taxon>Corvus</taxon>
    </lineage>
</organism>
<dbReference type="InterPro" id="IPR031387">
    <property type="entry name" value="SPICE1"/>
</dbReference>
<dbReference type="GO" id="GO:0051310">
    <property type="term" value="P:metaphase chromosome alignment"/>
    <property type="evidence" value="ECO:0007669"/>
    <property type="project" value="TreeGrafter"/>
</dbReference>
<feature type="compositionally biased region" description="Basic and acidic residues" evidence="11">
    <location>
        <begin position="1"/>
        <end position="14"/>
    </location>
</feature>
<keyword evidence="13" id="KW-1185">Reference proteome</keyword>
<keyword evidence="8" id="KW-0206">Cytoskeleton</keyword>
<feature type="region of interest" description="Disordered" evidence="11">
    <location>
        <begin position="1"/>
        <end position="27"/>
    </location>
</feature>
<evidence type="ECO:0000256" key="11">
    <source>
        <dbReference type="SAM" id="MobiDB-lite"/>
    </source>
</evidence>
<evidence type="ECO:0000256" key="8">
    <source>
        <dbReference type="ARBA" id="ARBA00023212"/>
    </source>
</evidence>
<evidence type="ECO:0000256" key="9">
    <source>
        <dbReference type="ARBA" id="ARBA00023306"/>
    </source>
</evidence>
<dbReference type="Proteomes" id="UP000052976">
    <property type="component" value="Unassembled WGS sequence"/>
</dbReference>
<dbReference type="GO" id="GO:0005813">
    <property type="term" value="C:centrosome"/>
    <property type="evidence" value="ECO:0007669"/>
    <property type="project" value="TreeGrafter"/>
</dbReference>
<keyword evidence="7" id="KW-0175">Coiled coil</keyword>
<evidence type="ECO:0000313" key="13">
    <source>
        <dbReference type="Proteomes" id="UP000052976"/>
    </source>
</evidence>
<dbReference type="GO" id="GO:0005819">
    <property type="term" value="C:spindle"/>
    <property type="evidence" value="ECO:0007669"/>
    <property type="project" value="UniProtKB-SubCell"/>
</dbReference>
<evidence type="ECO:0000256" key="2">
    <source>
        <dbReference type="ARBA" id="ARBA00004186"/>
    </source>
</evidence>
<evidence type="ECO:0000256" key="7">
    <source>
        <dbReference type="ARBA" id="ARBA00023054"/>
    </source>
</evidence>
<keyword evidence="4" id="KW-0963">Cytoplasm</keyword>
<dbReference type="AlphaFoldDB" id="A0A091EKT3"/>
<dbReference type="GO" id="GO:0046599">
    <property type="term" value="P:regulation of centriole replication"/>
    <property type="evidence" value="ECO:0007669"/>
    <property type="project" value="TreeGrafter"/>
</dbReference>
<feature type="compositionally biased region" description="Polar residues" evidence="11">
    <location>
        <begin position="73"/>
        <end position="90"/>
    </location>
</feature>
<dbReference type="STRING" id="85066.A0A091EKT3"/>
<feature type="non-terminal residue" evidence="12">
    <location>
        <position position="167"/>
    </location>
</feature>
<evidence type="ECO:0000256" key="10">
    <source>
        <dbReference type="ARBA" id="ARBA00030722"/>
    </source>
</evidence>
<evidence type="ECO:0000256" key="4">
    <source>
        <dbReference type="ARBA" id="ARBA00022490"/>
    </source>
</evidence>